<evidence type="ECO:0000256" key="2">
    <source>
        <dbReference type="ARBA" id="ARBA00022679"/>
    </source>
</evidence>
<dbReference type="GO" id="GO:0005524">
    <property type="term" value="F:ATP binding"/>
    <property type="evidence" value="ECO:0007669"/>
    <property type="project" value="UniProtKB-KW"/>
</dbReference>
<dbReference type="SMART" id="SM00133">
    <property type="entry name" value="S_TK_X"/>
    <property type="match status" value="1"/>
</dbReference>
<name>A0A1J1IGH3_9DIPT</name>
<protein>
    <submittedName>
        <fullName evidence="12">CLUMA_CG012595, isoform A</fullName>
    </submittedName>
</protein>
<dbReference type="CDD" id="cd20794">
    <property type="entry name" value="C1_aPKC"/>
    <property type="match status" value="1"/>
</dbReference>
<dbReference type="InterPro" id="IPR020454">
    <property type="entry name" value="DAG/PE-bd"/>
</dbReference>
<dbReference type="EMBL" id="CVRI01000050">
    <property type="protein sequence ID" value="CRK99307.1"/>
    <property type="molecule type" value="Genomic_DNA"/>
</dbReference>
<dbReference type="SMART" id="SM00109">
    <property type="entry name" value="C1"/>
    <property type="match status" value="1"/>
</dbReference>
<dbReference type="InterPro" id="IPR002219">
    <property type="entry name" value="PKC_DAG/PE"/>
</dbReference>
<dbReference type="Proteomes" id="UP000183832">
    <property type="component" value="Unassembled WGS sequence"/>
</dbReference>
<evidence type="ECO:0000256" key="7">
    <source>
        <dbReference type="ARBA" id="ARBA00022833"/>
    </source>
</evidence>
<dbReference type="GO" id="GO:0008270">
    <property type="term" value="F:zinc ion binding"/>
    <property type="evidence" value="ECO:0007669"/>
    <property type="project" value="UniProtKB-KW"/>
</dbReference>
<feature type="compositionally biased region" description="Low complexity" evidence="9">
    <location>
        <begin position="139"/>
        <end position="159"/>
    </location>
</feature>
<proteinExistence type="predicted"/>
<evidence type="ECO:0000256" key="8">
    <source>
        <dbReference type="ARBA" id="ARBA00022840"/>
    </source>
</evidence>
<dbReference type="GO" id="GO:0004674">
    <property type="term" value="F:protein serine/threonine kinase activity"/>
    <property type="evidence" value="ECO:0007669"/>
    <property type="project" value="UniProtKB-KW"/>
</dbReference>
<dbReference type="InterPro" id="IPR046349">
    <property type="entry name" value="C1-like_sf"/>
</dbReference>
<dbReference type="Pfam" id="PF00433">
    <property type="entry name" value="Pkinase_C"/>
    <property type="match status" value="1"/>
</dbReference>
<dbReference type="PANTHER" id="PTHR24351">
    <property type="entry name" value="RIBOSOMAL PROTEIN S6 KINASE"/>
    <property type="match status" value="1"/>
</dbReference>
<feature type="domain" description="Phorbol-ester/DAG-type" evidence="10">
    <location>
        <begin position="260"/>
        <end position="310"/>
    </location>
</feature>
<feature type="region of interest" description="Disordered" evidence="9">
    <location>
        <begin position="1"/>
        <end position="26"/>
    </location>
</feature>
<dbReference type="OrthoDB" id="63267at2759"/>
<dbReference type="Gene3D" id="1.10.510.10">
    <property type="entry name" value="Transferase(Phosphotransferase) domain 1"/>
    <property type="match status" value="1"/>
</dbReference>
<evidence type="ECO:0000256" key="9">
    <source>
        <dbReference type="SAM" id="MobiDB-lite"/>
    </source>
</evidence>
<dbReference type="PRINTS" id="PR00008">
    <property type="entry name" value="DAGPEDOMAIN"/>
</dbReference>
<evidence type="ECO:0000259" key="10">
    <source>
        <dbReference type="PROSITE" id="PS50081"/>
    </source>
</evidence>
<keyword evidence="8" id="KW-0067">ATP-binding</keyword>
<dbReference type="Gene3D" id="3.30.60.20">
    <property type="match status" value="1"/>
</dbReference>
<keyword evidence="6" id="KW-0418">Kinase</keyword>
<evidence type="ECO:0000256" key="5">
    <source>
        <dbReference type="ARBA" id="ARBA00022771"/>
    </source>
</evidence>
<evidence type="ECO:0000256" key="4">
    <source>
        <dbReference type="ARBA" id="ARBA00022741"/>
    </source>
</evidence>
<dbReference type="PROSITE" id="PS50081">
    <property type="entry name" value="ZF_DAG_PE_2"/>
    <property type="match status" value="1"/>
</dbReference>
<accession>A0A1J1IGH3</accession>
<dbReference type="PROSITE" id="PS51285">
    <property type="entry name" value="AGC_KINASE_CTER"/>
    <property type="match status" value="1"/>
</dbReference>
<dbReference type="InterPro" id="IPR000961">
    <property type="entry name" value="AGC-kinase_C"/>
</dbReference>
<evidence type="ECO:0000256" key="3">
    <source>
        <dbReference type="ARBA" id="ARBA00022723"/>
    </source>
</evidence>
<dbReference type="SUPFAM" id="SSF56112">
    <property type="entry name" value="Protein kinase-like (PK-like)"/>
    <property type="match status" value="1"/>
</dbReference>
<evidence type="ECO:0000256" key="1">
    <source>
        <dbReference type="ARBA" id="ARBA00022527"/>
    </source>
</evidence>
<keyword evidence="1" id="KW-0723">Serine/threonine-protein kinase</keyword>
<dbReference type="AlphaFoldDB" id="A0A1J1IGH3"/>
<sequence>MAWGFWSASTVSDRGRSPRRATAATSSAIYYQPQQQQCTVSMNHCTQPEESNIQVMPIQQQQQQNTMTSVCGSPCQSTNQLTDIICRAVQPSIQSATNTLTRNASLRDTGDYAIPQPHPHHHIMRSKSPSSIIRCGSCPGSTGVSRRGSSSESSPAGTVGHVSVLGGSDGASVIGQGGYYTDTTHYDRMPMPIPIVSIPPHMSNMHSEDEIEPAYATVFPNPTTNIPQPQQQQQINYQTEDRSIYRRGARRWRKLYRINGHIFQAKRFNRKAFCTFCHDRIWGLGKQGFKCIQCKLLVHKKCHKLVQRPCGKDYSDGITTDSGETTEDFLFQVILEKAIRIPRSLSVKSASVLKGFLNKSPAERLGCQRENGFLDIINHQFFKTIDWEMLEQKQVMPPFQPRLENDRDLTNFPPEFTDEPVHLTPDEDRIIEKIDQSEFEGFEYVNPLLMTFDDCV</sequence>
<evidence type="ECO:0000259" key="11">
    <source>
        <dbReference type="PROSITE" id="PS51285"/>
    </source>
</evidence>
<keyword evidence="4" id="KW-0547">Nucleotide-binding</keyword>
<keyword evidence="2" id="KW-0808">Transferase</keyword>
<dbReference type="Pfam" id="PF00130">
    <property type="entry name" value="C1_1"/>
    <property type="match status" value="1"/>
</dbReference>
<dbReference type="SUPFAM" id="SSF57889">
    <property type="entry name" value="Cysteine-rich domain"/>
    <property type="match status" value="1"/>
</dbReference>
<dbReference type="PROSITE" id="PS00479">
    <property type="entry name" value="ZF_DAG_PE_1"/>
    <property type="match status" value="1"/>
</dbReference>
<keyword evidence="7" id="KW-0862">Zinc</keyword>
<feature type="domain" description="AGC-kinase C-terminal" evidence="11">
    <location>
        <begin position="383"/>
        <end position="454"/>
    </location>
</feature>
<reference evidence="12 13" key="1">
    <citation type="submission" date="2015-04" db="EMBL/GenBank/DDBJ databases">
        <authorList>
            <person name="Syromyatnikov M.Y."/>
            <person name="Popov V.N."/>
        </authorList>
    </citation>
    <scope>NUCLEOTIDE SEQUENCE [LARGE SCALE GENOMIC DNA]</scope>
</reference>
<keyword evidence="13" id="KW-1185">Reference proteome</keyword>
<gene>
    <name evidence="12" type="ORF">CLUMA_CG012595</name>
</gene>
<keyword evidence="5" id="KW-0863">Zinc-finger</keyword>
<dbReference type="FunFam" id="3.30.60.20:FF:000012">
    <property type="entry name" value="Protein kinase C"/>
    <property type="match status" value="1"/>
</dbReference>
<evidence type="ECO:0000256" key="6">
    <source>
        <dbReference type="ARBA" id="ARBA00022777"/>
    </source>
</evidence>
<dbReference type="Gene3D" id="3.30.200.20">
    <property type="entry name" value="Phosphorylase Kinase, domain 1"/>
    <property type="match status" value="1"/>
</dbReference>
<keyword evidence="3" id="KW-0479">Metal-binding</keyword>
<evidence type="ECO:0000313" key="13">
    <source>
        <dbReference type="Proteomes" id="UP000183832"/>
    </source>
</evidence>
<organism evidence="12 13">
    <name type="scientific">Clunio marinus</name>
    <dbReference type="NCBI Taxonomy" id="568069"/>
    <lineage>
        <taxon>Eukaryota</taxon>
        <taxon>Metazoa</taxon>
        <taxon>Ecdysozoa</taxon>
        <taxon>Arthropoda</taxon>
        <taxon>Hexapoda</taxon>
        <taxon>Insecta</taxon>
        <taxon>Pterygota</taxon>
        <taxon>Neoptera</taxon>
        <taxon>Endopterygota</taxon>
        <taxon>Diptera</taxon>
        <taxon>Nematocera</taxon>
        <taxon>Chironomoidea</taxon>
        <taxon>Chironomidae</taxon>
        <taxon>Clunio</taxon>
    </lineage>
</organism>
<dbReference type="InterPro" id="IPR011009">
    <property type="entry name" value="Kinase-like_dom_sf"/>
</dbReference>
<feature type="region of interest" description="Disordered" evidence="9">
    <location>
        <begin position="137"/>
        <end position="159"/>
    </location>
</feature>
<evidence type="ECO:0000313" key="12">
    <source>
        <dbReference type="EMBL" id="CRK99307.1"/>
    </source>
</evidence>
<dbReference type="InterPro" id="IPR017892">
    <property type="entry name" value="Pkinase_C"/>
</dbReference>
<dbReference type="STRING" id="568069.A0A1J1IGH3"/>